<accession>A0A949NGV7</accession>
<name>A0A949NGV7_9FIRM</name>
<evidence type="ECO:0000256" key="1">
    <source>
        <dbReference type="SAM" id="MobiDB-lite"/>
    </source>
</evidence>
<protein>
    <submittedName>
        <fullName evidence="3">Uncharacterized protein</fullName>
    </submittedName>
</protein>
<keyword evidence="2" id="KW-0732">Signal</keyword>
<organism evidence="3 4">
    <name type="scientific">Diplocloster agilis</name>
    <dbReference type="NCBI Taxonomy" id="2850323"/>
    <lineage>
        <taxon>Bacteria</taxon>
        <taxon>Bacillati</taxon>
        <taxon>Bacillota</taxon>
        <taxon>Clostridia</taxon>
        <taxon>Lachnospirales</taxon>
        <taxon>Lachnospiraceae</taxon>
        <taxon>Diplocloster</taxon>
    </lineage>
</organism>
<evidence type="ECO:0000256" key="2">
    <source>
        <dbReference type="SAM" id="SignalP"/>
    </source>
</evidence>
<dbReference type="AlphaFoldDB" id="A0A949NGV7"/>
<evidence type="ECO:0000313" key="4">
    <source>
        <dbReference type="Proteomes" id="UP000712157"/>
    </source>
</evidence>
<feature type="region of interest" description="Disordered" evidence="1">
    <location>
        <begin position="23"/>
        <end position="73"/>
    </location>
</feature>
<reference evidence="3" key="1">
    <citation type="submission" date="2021-06" db="EMBL/GenBank/DDBJ databases">
        <title>Description of novel taxa of the family Lachnospiraceae.</title>
        <authorList>
            <person name="Chaplin A.V."/>
            <person name="Sokolova S.R."/>
            <person name="Pikina A.P."/>
            <person name="Korzhanova M."/>
            <person name="Belova V."/>
            <person name="Korostin D."/>
            <person name="Efimov B.A."/>
        </authorList>
    </citation>
    <scope>NUCLEOTIDE SEQUENCE</scope>
    <source>
        <strain evidence="3">ASD5720</strain>
    </source>
</reference>
<sequence length="277" mass="31701">MNQKIMIFFCVFTLLFLTACNQSDHESPKHRNSNPAAESQDGGEEEAKNQNTGALPDESAPKDGTQTDDMDDDSELEYNVQPVRDENADWKDITTITQMQITVTDKKNNELQNISYSYDLSYEPAAFTGKVLLEDVNFDGSDDILLDLGRYGNQGVKYYACYLWNPAAKQYEEIPEFQEIRNPVLNSADQEILSSWRNSADSYGYAKYRWENGSLQMTARISVDYDIETMEAQMTEERLENKQMVRTGADKETIQKEWQPDTAMWAGDMAGKILYEE</sequence>
<comment type="caution">
    <text evidence="3">The sequence shown here is derived from an EMBL/GenBank/DDBJ whole genome shotgun (WGS) entry which is preliminary data.</text>
</comment>
<feature type="signal peptide" evidence="2">
    <location>
        <begin position="1"/>
        <end position="19"/>
    </location>
</feature>
<dbReference type="NCBIfam" id="NF047539">
    <property type="entry name" value="XAC2610_fam"/>
    <property type="match status" value="1"/>
</dbReference>
<dbReference type="Proteomes" id="UP000712157">
    <property type="component" value="Unassembled WGS sequence"/>
</dbReference>
<dbReference type="RefSeq" id="WP_238723283.1">
    <property type="nucleotide sequence ID" value="NZ_JAHQCW010000061.1"/>
</dbReference>
<feature type="chain" id="PRO_5039554562" evidence="2">
    <location>
        <begin position="20"/>
        <end position="277"/>
    </location>
</feature>
<dbReference type="EMBL" id="JAHQCW010000061">
    <property type="protein sequence ID" value="MBU9739459.1"/>
    <property type="molecule type" value="Genomic_DNA"/>
</dbReference>
<keyword evidence="4" id="KW-1185">Reference proteome</keyword>
<dbReference type="InterPro" id="IPR058087">
    <property type="entry name" value="XAC2610_dom"/>
</dbReference>
<proteinExistence type="predicted"/>
<evidence type="ECO:0000313" key="3">
    <source>
        <dbReference type="EMBL" id="MBU9739459.1"/>
    </source>
</evidence>
<dbReference type="PROSITE" id="PS51257">
    <property type="entry name" value="PROKAR_LIPOPROTEIN"/>
    <property type="match status" value="1"/>
</dbReference>
<gene>
    <name evidence="3" type="ORF">KTH89_23260</name>
</gene>